<evidence type="ECO:0000256" key="1">
    <source>
        <dbReference type="SAM" id="MobiDB-lite"/>
    </source>
</evidence>
<accession>A0A3S5BUC6</accession>
<comment type="caution">
    <text evidence="2">The sequence shown here is derived from an EMBL/GenBank/DDBJ whole genome shotgun (WGS) entry which is preliminary data.</text>
</comment>
<protein>
    <submittedName>
        <fullName evidence="2">Uncharacterized protein</fullName>
    </submittedName>
</protein>
<dbReference type="AlphaFoldDB" id="A0A3S5BUC6"/>
<keyword evidence="3" id="KW-1185">Reference proteome</keyword>
<dbReference type="Proteomes" id="UP000784294">
    <property type="component" value="Unassembled WGS sequence"/>
</dbReference>
<sequence>MKQREIDLAGGDVIRKHPEASTIFLSNSLGDEENSDPSVANADEPGELSNNPHHIHDPPFSSSVKINNCNAASQVCLKRNFC</sequence>
<feature type="region of interest" description="Disordered" evidence="1">
    <location>
        <begin position="24"/>
        <end position="63"/>
    </location>
</feature>
<proteinExistence type="predicted"/>
<gene>
    <name evidence="2" type="ORF">PXEA_LOCUS12217</name>
</gene>
<organism evidence="2 3">
    <name type="scientific">Protopolystoma xenopodis</name>
    <dbReference type="NCBI Taxonomy" id="117903"/>
    <lineage>
        <taxon>Eukaryota</taxon>
        <taxon>Metazoa</taxon>
        <taxon>Spiralia</taxon>
        <taxon>Lophotrochozoa</taxon>
        <taxon>Platyhelminthes</taxon>
        <taxon>Monogenea</taxon>
        <taxon>Polyopisthocotylea</taxon>
        <taxon>Polystomatidea</taxon>
        <taxon>Polystomatidae</taxon>
        <taxon>Protopolystoma</taxon>
    </lineage>
</organism>
<evidence type="ECO:0000313" key="2">
    <source>
        <dbReference type="EMBL" id="VEL18777.1"/>
    </source>
</evidence>
<name>A0A3S5BUC6_9PLAT</name>
<reference evidence="2" key="1">
    <citation type="submission" date="2018-11" db="EMBL/GenBank/DDBJ databases">
        <authorList>
            <consortium name="Pathogen Informatics"/>
        </authorList>
    </citation>
    <scope>NUCLEOTIDE SEQUENCE</scope>
</reference>
<evidence type="ECO:0000313" key="3">
    <source>
        <dbReference type="Proteomes" id="UP000784294"/>
    </source>
</evidence>
<dbReference type="EMBL" id="CAAALY010038584">
    <property type="protein sequence ID" value="VEL18777.1"/>
    <property type="molecule type" value="Genomic_DNA"/>
</dbReference>